<proteinExistence type="predicted"/>
<keyword evidence="2" id="KW-1185">Reference proteome</keyword>
<dbReference type="Proteomes" id="UP000092460">
    <property type="component" value="Unassembled WGS sequence"/>
</dbReference>
<reference evidence="2" key="1">
    <citation type="submission" date="2015-01" db="EMBL/GenBank/DDBJ databases">
        <authorList>
            <person name="Aksoy S."/>
            <person name="Warren W."/>
            <person name="Wilson R.K."/>
        </authorList>
    </citation>
    <scope>NUCLEOTIDE SEQUENCE [LARGE SCALE GENOMIC DNA]</scope>
    <source>
        <strain evidence="2">IAEA</strain>
    </source>
</reference>
<dbReference type="AlphaFoldDB" id="A0A1B0BL24"/>
<organism evidence="1 2">
    <name type="scientific">Glossina palpalis gambiensis</name>
    <dbReference type="NCBI Taxonomy" id="67801"/>
    <lineage>
        <taxon>Eukaryota</taxon>
        <taxon>Metazoa</taxon>
        <taxon>Ecdysozoa</taxon>
        <taxon>Arthropoda</taxon>
        <taxon>Hexapoda</taxon>
        <taxon>Insecta</taxon>
        <taxon>Pterygota</taxon>
        <taxon>Neoptera</taxon>
        <taxon>Endopterygota</taxon>
        <taxon>Diptera</taxon>
        <taxon>Brachycera</taxon>
        <taxon>Muscomorpha</taxon>
        <taxon>Hippoboscoidea</taxon>
        <taxon>Glossinidae</taxon>
        <taxon>Glossina</taxon>
    </lineage>
</organism>
<dbReference type="VEuPathDB" id="VectorBase:GPPI033494"/>
<accession>A0A1B0BL24</accession>
<protein>
    <submittedName>
        <fullName evidence="1">Uncharacterized protein</fullName>
    </submittedName>
</protein>
<dbReference type="EMBL" id="JXJN01016186">
    <property type="status" value="NOT_ANNOTATED_CDS"/>
    <property type="molecule type" value="Genomic_DNA"/>
</dbReference>
<dbReference type="EnsemblMetazoa" id="GPPI033494-RA">
    <property type="protein sequence ID" value="GPPI033494-PA"/>
    <property type="gene ID" value="GPPI033494"/>
</dbReference>
<reference evidence="1" key="2">
    <citation type="submission" date="2020-05" db="UniProtKB">
        <authorList>
            <consortium name="EnsemblMetazoa"/>
        </authorList>
    </citation>
    <scope>IDENTIFICATION</scope>
    <source>
        <strain evidence="1">IAEA</strain>
    </source>
</reference>
<evidence type="ECO:0000313" key="1">
    <source>
        <dbReference type="EnsemblMetazoa" id="GPPI033494-PA"/>
    </source>
</evidence>
<evidence type="ECO:0000313" key="2">
    <source>
        <dbReference type="Proteomes" id="UP000092460"/>
    </source>
</evidence>
<name>A0A1B0BL24_9MUSC</name>
<sequence length="199" mass="23040">MKLLGIFGHYLLSRPLFVLLHQLQITVTVIRASGVYAMLNRYNLTKFSTDLISALTGLHVHNYTHFDHYLLSRPIFVLLHQLQITVTVIRASGVYAMLNRYNLTKFSTDLISALTGLHVHNYTHFEFLGMLRLTLRQIRIKHHLMREISFRSSPGSPSSAFQYRLSYRPPGYADVEENGKLKSTFWRQIKTSLCNPRAF</sequence>